<dbReference type="InterPro" id="IPR005287">
    <property type="entry name" value="CHP00375"/>
</dbReference>
<gene>
    <name evidence="1" type="ORF">AXI58_11115</name>
</gene>
<dbReference type="EMBL" id="LSBA01000006">
    <property type="protein sequence ID" value="KXZ21503.1"/>
    <property type="molecule type" value="Genomic_DNA"/>
</dbReference>
<dbReference type="Gene3D" id="3.20.20.140">
    <property type="entry name" value="Metal-dependent hydrolases"/>
    <property type="match status" value="1"/>
</dbReference>
<accession>A0A150FAV4</accession>
<comment type="caution">
    <text evidence="1">The sequence shown here is derived from an EMBL/GenBank/DDBJ whole genome shotgun (WGS) entry which is preliminary data.</text>
</comment>
<evidence type="ECO:0000313" key="1">
    <source>
        <dbReference type="EMBL" id="KXZ21503.1"/>
    </source>
</evidence>
<name>A0A150FAV4_9BACI</name>
<dbReference type="SUPFAM" id="SSF47781">
    <property type="entry name" value="RuvA domain 2-like"/>
    <property type="match status" value="1"/>
</dbReference>
<dbReference type="CDD" id="cd19067">
    <property type="entry name" value="PfuEndoQ-like"/>
    <property type="match status" value="1"/>
</dbReference>
<keyword evidence="2" id="KW-1185">Reference proteome</keyword>
<sequence>MKTVYADLHIHIGRTYTGRPVKITGAKTLTLDRILAEASEGKGIGLLGIIDCHSPEVIQEIEHGIDSGKYRELKEGGIRYRNTTLLLGSELEIYDQSCRGPIHVLVFMPALAEMKEFSAWLAERLKNIHLSSQRIYETGLNLQKKTKELGGLFIPAHIFTPHKSLYGKGVTSSLAEVFDTSLIDGVELGLSCDTDMASRLSELDRYTFLTNSDAHSLGKIGREYNQLLLQEANFSEFLLALKGKDGRKVAANYGLNPKLGKYYRTACDTCGSPLEKGDGVCAECGGKTFTKGVSERLEELSDQKKSRAARPPYIHQIPLQFIPGVGPKTLEKLRKAFGTEMAILHQAEEEDLARVVPPKLAAVIHKARTGQIGLEAGGGGTYGRLKP</sequence>
<dbReference type="AlphaFoldDB" id="A0A150FAV4"/>
<dbReference type="Pfam" id="PF14520">
    <property type="entry name" value="HHH_5"/>
    <property type="match status" value="1"/>
</dbReference>
<evidence type="ECO:0000313" key="2">
    <source>
        <dbReference type="Proteomes" id="UP000075430"/>
    </source>
</evidence>
<reference evidence="2" key="1">
    <citation type="submission" date="2016-02" db="EMBL/GenBank/DDBJ databases">
        <authorList>
            <person name="Dunlap C."/>
        </authorList>
    </citation>
    <scope>NUCLEOTIDE SEQUENCE [LARGE SCALE GENOMIC DNA]</scope>
    <source>
        <strain evidence="2">NRRL B-41092</strain>
    </source>
</reference>
<organism evidence="1 2">
    <name type="scientific">Bacillus nakamurai</name>
    <dbReference type="NCBI Taxonomy" id="1793963"/>
    <lineage>
        <taxon>Bacteria</taxon>
        <taxon>Bacillati</taxon>
        <taxon>Bacillota</taxon>
        <taxon>Bacilli</taxon>
        <taxon>Bacillales</taxon>
        <taxon>Bacillaceae</taxon>
        <taxon>Bacillus</taxon>
    </lineage>
</organism>
<dbReference type="Gene3D" id="1.10.150.20">
    <property type="entry name" value="5' to 3' exonuclease, C-terminal subdomain"/>
    <property type="match status" value="1"/>
</dbReference>
<dbReference type="PANTHER" id="PTHR40084:SF1">
    <property type="entry name" value="PHOSPHOTRANSFERASE"/>
    <property type="match status" value="1"/>
</dbReference>
<dbReference type="OrthoDB" id="9810135at2"/>
<dbReference type="InterPro" id="IPR010994">
    <property type="entry name" value="RuvA_2-like"/>
</dbReference>
<dbReference type="InterPro" id="IPR016195">
    <property type="entry name" value="Pol/histidinol_Pase-like"/>
</dbReference>
<dbReference type="Proteomes" id="UP000075430">
    <property type="component" value="Unassembled WGS sequence"/>
</dbReference>
<dbReference type="STRING" id="1793963.AXI58_11115"/>
<proteinExistence type="predicted"/>
<dbReference type="SUPFAM" id="SSF89550">
    <property type="entry name" value="PHP domain-like"/>
    <property type="match status" value="1"/>
</dbReference>
<dbReference type="RefSeq" id="WP_061521247.1">
    <property type="nucleotide sequence ID" value="NZ_JARLZY010000025.1"/>
</dbReference>
<dbReference type="PANTHER" id="PTHR40084">
    <property type="entry name" value="PHOSPHOHYDROLASE, PHP FAMILY"/>
    <property type="match status" value="1"/>
</dbReference>
<protein>
    <recommendedName>
        <fullName evidence="3">TIGR00375 family protein</fullName>
    </recommendedName>
</protein>
<evidence type="ECO:0008006" key="3">
    <source>
        <dbReference type="Google" id="ProtNLM"/>
    </source>
</evidence>
<dbReference type="NCBIfam" id="TIGR00375">
    <property type="entry name" value="TIGR00375 family protein"/>
    <property type="match status" value="1"/>
</dbReference>